<dbReference type="OrthoDB" id="69054at2"/>
<keyword evidence="2" id="KW-1003">Cell membrane</keyword>
<feature type="transmembrane region" description="Helical" evidence="6">
    <location>
        <begin position="286"/>
        <end position="306"/>
    </location>
</feature>
<feature type="transmembrane region" description="Helical" evidence="6">
    <location>
        <begin position="346"/>
        <end position="368"/>
    </location>
</feature>
<dbReference type="GO" id="GO:0022857">
    <property type="term" value="F:transmembrane transporter activity"/>
    <property type="evidence" value="ECO:0007669"/>
    <property type="project" value="InterPro"/>
</dbReference>
<protein>
    <submittedName>
        <fullName evidence="7">MFS transporter</fullName>
    </submittedName>
</protein>
<feature type="transmembrane region" description="Helical" evidence="6">
    <location>
        <begin position="48"/>
        <end position="67"/>
    </location>
</feature>
<proteinExistence type="predicted"/>
<evidence type="ECO:0000256" key="3">
    <source>
        <dbReference type="ARBA" id="ARBA00022692"/>
    </source>
</evidence>
<dbReference type="Pfam" id="PF07690">
    <property type="entry name" value="MFS_1"/>
    <property type="match status" value="1"/>
</dbReference>
<dbReference type="AlphaFoldDB" id="A0A4Q7X006"/>
<feature type="transmembrane region" description="Helical" evidence="6">
    <location>
        <begin position="253"/>
        <end position="274"/>
    </location>
</feature>
<feature type="transmembrane region" description="Helical" evidence="6">
    <location>
        <begin position="143"/>
        <end position="164"/>
    </location>
</feature>
<dbReference type="EMBL" id="SHKR01000012">
    <property type="protein sequence ID" value="RZU15625.1"/>
    <property type="molecule type" value="Genomic_DNA"/>
</dbReference>
<evidence type="ECO:0000256" key="4">
    <source>
        <dbReference type="ARBA" id="ARBA00022989"/>
    </source>
</evidence>
<comment type="subcellular location">
    <subcellularLocation>
        <location evidence="1">Cell membrane</location>
        <topology evidence="1">Multi-pass membrane protein</topology>
    </subcellularLocation>
</comment>
<dbReference type="GO" id="GO:0005886">
    <property type="term" value="C:plasma membrane"/>
    <property type="evidence" value="ECO:0007669"/>
    <property type="project" value="UniProtKB-SubCell"/>
</dbReference>
<sequence>MTPPTDSDTQRIPVRYWIWLFGAAVSLLGDLTMTFAIGWSASQHGGRVAGLILLLAAAPRAALLLIGGAIGDRYGAPRVLLVSCIAMFLVTLALVPATLAFDEPIWLLVVLALVVGVIDAFFLPSSRAMPRLLVPPEQVPRALASFQVTGVIFAVSGTAVGGVLVSWAGLTAAGGFDALTFGVMIIVLILLRKTIAPPGRMPSGMLRSIAAGIQVAFGRPLTRALLLTMTVAAGLLMPLDALLFPLLARSHGWNAATAGLLVASRSLGVGVIALRILMRGAFPRPGIFAALGLLVAAAGLFGLSVFDPLPLAFAAGMLSGIGVGTFTGHVLPLLMNSVEREFQSRLQSIVVLAQSLALVIMNPVLGALADLDGVGITGVCLGISVAAALTGCVVLTRPVLRAATVV</sequence>
<evidence type="ECO:0000256" key="6">
    <source>
        <dbReference type="SAM" id="Phobius"/>
    </source>
</evidence>
<organism evidence="7 8">
    <name type="scientific">Kribbella rubisoli</name>
    <dbReference type="NCBI Taxonomy" id="3075929"/>
    <lineage>
        <taxon>Bacteria</taxon>
        <taxon>Bacillati</taxon>
        <taxon>Actinomycetota</taxon>
        <taxon>Actinomycetes</taxon>
        <taxon>Propionibacteriales</taxon>
        <taxon>Kribbellaceae</taxon>
        <taxon>Kribbella</taxon>
    </lineage>
</organism>
<reference evidence="7 8" key="1">
    <citation type="journal article" date="2015" name="Stand. Genomic Sci.">
        <title>Genomic Encyclopedia of Bacterial and Archaeal Type Strains, Phase III: the genomes of soil and plant-associated and newly described type strains.</title>
        <authorList>
            <person name="Whitman W.B."/>
            <person name="Woyke T."/>
            <person name="Klenk H.P."/>
            <person name="Zhou Y."/>
            <person name="Lilburn T.G."/>
            <person name="Beck B.J."/>
            <person name="De Vos P."/>
            <person name="Vandamme P."/>
            <person name="Eisen J.A."/>
            <person name="Garrity G."/>
            <person name="Hugenholtz P."/>
            <person name="Kyrpides N.C."/>
        </authorList>
    </citation>
    <scope>NUCLEOTIDE SEQUENCE [LARGE SCALE GENOMIC DNA]</scope>
    <source>
        <strain evidence="7 8">VKM Ac-2540</strain>
    </source>
</reference>
<keyword evidence="4 6" id="KW-1133">Transmembrane helix</keyword>
<feature type="transmembrane region" description="Helical" evidence="6">
    <location>
        <begin position="224"/>
        <end position="247"/>
    </location>
</feature>
<evidence type="ECO:0000313" key="8">
    <source>
        <dbReference type="Proteomes" id="UP000292027"/>
    </source>
</evidence>
<feature type="transmembrane region" description="Helical" evidence="6">
    <location>
        <begin position="170"/>
        <end position="191"/>
    </location>
</feature>
<feature type="transmembrane region" description="Helical" evidence="6">
    <location>
        <begin position="312"/>
        <end position="334"/>
    </location>
</feature>
<dbReference type="Gene3D" id="1.20.1250.20">
    <property type="entry name" value="MFS general substrate transporter like domains"/>
    <property type="match status" value="1"/>
</dbReference>
<gene>
    <name evidence="7" type="ORF">EV645_3163</name>
</gene>
<evidence type="ECO:0000256" key="5">
    <source>
        <dbReference type="ARBA" id="ARBA00023136"/>
    </source>
</evidence>
<evidence type="ECO:0000256" key="1">
    <source>
        <dbReference type="ARBA" id="ARBA00004651"/>
    </source>
</evidence>
<feature type="transmembrane region" description="Helical" evidence="6">
    <location>
        <begin position="105"/>
        <end position="123"/>
    </location>
</feature>
<dbReference type="InterPro" id="IPR011701">
    <property type="entry name" value="MFS"/>
</dbReference>
<keyword evidence="3 6" id="KW-0812">Transmembrane</keyword>
<comment type="caution">
    <text evidence="7">The sequence shown here is derived from an EMBL/GenBank/DDBJ whole genome shotgun (WGS) entry which is preliminary data.</text>
</comment>
<name>A0A4Q7X006_9ACTN</name>
<dbReference type="RefSeq" id="WP_130444339.1">
    <property type="nucleotide sequence ID" value="NZ_SHKR01000012.1"/>
</dbReference>
<dbReference type="InterPro" id="IPR036259">
    <property type="entry name" value="MFS_trans_sf"/>
</dbReference>
<evidence type="ECO:0000313" key="7">
    <source>
        <dbReference type="EMBL" id="RZU15625.1"/>
    </source>
</evidence>
<dbReference type="Proteomes" id="UP000292027">
    <property type="component" value="Unassembled WGS sequence"/>
</dbReference>
<feature type="transmembrane region" description="Helical" evidence="6">
    <location>
        <begin position="374"/>
        <end position="395"/>
    </location>
</feature>
<feature type="transmembrane region" description="Helical" evidence="6">
    <location>
        <begin position="16"/>
        <end position="42"/>
    </location>
</feature>
<dbReference type="PANTHER" id="PTHR23513">
    <property type="entry name" value="INTEGRAL MEMBRANE EFFLUX PROTEIN-RELATED"/>
    <property type="match status" value="1"/>
</dbReference>
<keyword evidence="5 6" id="KW-0472">Membrane</keyword>
<feature type="transmembrane region" description="Helical" evidence="6">
    <location>
        <begin position="79"/>
        <end position="99"/>
    </location>
</feature>
<dbReference type="SUPFAM" id="SSF103473">
    <property type="entry name" value="MFS general substrate transporter"/>
    <property type="match status" value="1"/>
</dbReference>
<keyword evidence="8" id="KW-1185">Reference proteome</keyword>
<accession>A0A4Q7X006</accession>
<dbReference type="PANTHER" id="PTHR23513:SF11">
    <property type="entry name" value="STAPHYLOFERRIN A TRANSPORTER"/>
    <property type="match status" value="1"/>
</dbReference>
<evidence type="ECO:0000256" key="2">
    <source>
        <dbReference type="ARBA" id="ARBA00022475"/>
    </source>
</evidence>